<keyword evidence="5" id="KW-1185">Reference proteome</keyword>
<keyword evidence="2" id="KW-0663">Pyridoxal phosphate</keyword>
<evidence type="ECO:0000259" key="3">
    <source>
        <dbReference type="Pfam" id="PF00266"/>
    </source>
</evidence>
<dbReference type="InterPro" id="IPR015424">
    <property type="entry name" value="PyrdxlP-dep_Trfase"/>
</dbReference>
<dbReference type="Pfam" id="PF00266">
    <property type="entry name" value="Aminotran_5"/>
    <property type="match status" value="1"/>
</dbReference>
<dbReference type="InterPro" id="IPR016454">
    <property type="entry name" value="Cysteine_dSase"/>
</dbReference>
<dbReference type="SUPFAM" id="SSF53383">
    <property type="entry name" value="PLP-dependent transferases"/>
    <property type="match status" value="1"/>
</dbReference>
<dbReference type="InterPro" id="IPR015422">
    <property type="entry name" value="PyrdxlP-dep_Trfase_small"/>
</dbReference>
<proteinExistence type="predicted"/>
<comment type="cofactor">
    <cofactor evidence="1">
        <name>pyridoxal 5'-phosphate</name>
        <dbReference type="ChEBI" id="CHEBI:597326"/>
    </cofactor>
</comment>
<evidence type="ECO:0000256" key="2">
    <source>
        <dbReference type="ARBA" id="ARBA00022898"/>
    </source>
</evidence>
<feature type="domain" description="Aminotransferase class V" evidence="3">
    <location>
        <begin position="3"/>
        <end position="362"/>
    </location>
</feature>
<organism evidence="4 5">
    <name type="scientific">Fumia xinanensis</name>
    <dbReference type="NCBI Taxonomy" id="2763659"/>
    <lineage>
        <taxon>Bacteria</taxon>
        <taxon>Bacillati</taxon>
        <taxon>Bacillota</taxon>
        <taxon>Clostridia</taxon>
        <taxon>Eubacteriales</taxon>
        <taxon>Oscillospiraceae</taxon>
        <taxon>Fumia</taxon>
    </lineage>
</organism>
<evidence type="ECO:0000256" key="1">
    <source>
        <dbReference type="ARBA" id="ARBA00001933"/>
    </source>
</evidence>
<name>A0A926E3L6_9FIRM</name>
<dbReference type="AlphaFoldDB" id="A0A926E3L6"/>
<dbReference type="PIRSF" id="PIRSF005572">
    <property type="entry name" value="NifS"/>
    <property type="match status" value="1"/>
</dbReference>
<dbReference type="PANTHER" id="PTHR11601">
    <property type="entry name" value="CYSTEINE DESULFURYLASE FAMILY MEMBER"/>
    <property type="match status" value="1"/>
</dbReference>
<dbReference type="RefSeq" id="WP_249295822.1">
    <property type="nucleotide sequence ID" value="NZ_JACRSV010000004.1"/>
</dbReference>
<dbReference type="InterPro" id="IPR015421">
    <property type="entry name" value="PyrdxlP-dep_Trfase_major"/>
</dbReference>
<evidence type="ECO:0000313" key="4">
    <source>
        <dbReference type="EMBL" id="MBC8560661.1"/>
    </source>
</evidence>
<dbReference type="PANTHER" id="PTHR11601:SF50">
    <property type="entry name" value="CYSTEINE DESULFURASE ISCS 2-RELATED"/>
    <property type="match status" value="1"/>
</dbReference>
<dbReference type="InterPro" id="IPR000192">
    <property type="entry name" value="Aminotrans_V_dom"/>
</dbReference>
<protein>
    <submittedName>
        <fullName evidence="4">Cysteine desulfurase</fullName>
    </submittedName>
</protein>
<sequence>MEIYLDNCATTKVCIDAANACMKVMTEQYGNPSSLHKKGVEAENIVTAARKTAASILNCDPDCIIFTSGATESNNLAILGGISARKRDGKTIVTSSVEHASVEHAAAYLEKQGYTVKRVEPKPGGNFDEADFINAVDEDTVLLTFMMVNNELGTVLPYEKIIRALRQKFPKLLIHLDAVQGFTKFPLNVRKIDADLISFSGHKLYAPKGIGGLYVKKGVRIEPIIYGGSQERSLRSGTQAVPLIAAFDEALKLCRDEGEKFAETYRFCNDYLRKAFQKMPEVVINSPANASPHVLNISVPGVPSEIMLHFLEQHDIFVSSGSACSKGAKSVVLKAYGLPEDRVKSALRLSFSKDTAKEQLDGFLDVLEQGIRRFKAVIR</sequence>
<dbReference type="Gene3D" id="3.90.1150.10">
    <property type="entry name" value="Aspartate Aminotransferase, domain 1"/>
    <property type="match status" value="1"/>
</dbReference>
<dbReference type="EMBL" id="JACRSV010000004">
    <property type="protein sequence ID" value="MBC8560661.1"/>
    <property type="molecule type" value="Genomic_DNA"/>
</dbReference>
<gene>
    <name evidence="4" type="ORF">H8710_11360</name>
</gene>
<evidence type="ECO:0000313" key="5">
    <source>
        <dbReference type="Proteomes" id="UP000610760"/>
    </source>
</evidence>
<accession>A0A926E3L6</accession>
<comment type="caution">
    <text evidence="4">The sequence shown here is derived from an EMBL/GenBank/DDBJ whole genome shotgun (WGS) entry which is preliminary data.</text>
</comment>
<dbReference type="Proteomes" id="UP000610760">
    <property type="component" value="Unassembled WGS sequence"/>
</dbReference>
<reference evidence="4" key="1">
    <citation type="submission" date="2020-08" db="EMBL/GenBank/DDBJ databases">
        <title>Genome public.</title>
        <authorList>
            <person name="Liu C."/>
            <person name="Sun Q."/>
        </authorList>
    </citation>
    <scope>NUCLEOTIDE SEQUENCE</scope>
    <source>
        <strain evidence="4">NSJ-33</strain>
    </source>
</reference>
<dbReference type="Gene3D" id="1.10.260.50">
    <property type="match status" value="1"/>
</dbReference>
<dbReference type="Gene3D" id="3.40.640.10">
    <property type="entry name" value="Type I PLP-dependent aspartate aminotransferase-like (Major domain)"/>
    <property type="match status" value="1"/>
</dbReference>
<dbReference type="GO" id="GO:0003824">
    <property type="term" value="F:catalytic activity"/>
    <property type="evidence" value="ECO:0007669"/>
    <property type="project" value="UniProtKB-ARBA"/>
</dbReference>